<protein>
    <recommendedName>
        <fullName evidence="6">DUF202 domain-containing protein</fullName>
    </recommendedName>
</protein>
<dbReference type="Pfam" id="PF02656">
    <property type="entry name" value="DUF202"/>
    <property type="match status" value="1"/>
</dbReference>
<evidence type="ECO:0000313" key="7">
    <source>
        <dbReference type="EMBL" id="QEG23727.1"/>
    </source>
</evidence>
<comment type="subcellular location">
    <subcellularLocation>
        <location evidence="1">Endomembrane system</location>
        <topology evidence="1">Multi-pass membrane protein</topology>
    </subcellularLocation>
</comment>
<accession>A0A5B9PAC5</accession>
<dbReference type="EMBL" id="CP042912">
    <property type="protein sequence ID" value="QEG23727.1"/>
    <property type="molecule type" value="Genomic_DNA"/>
</dbReference>
<keyword evidence="2 5" id="KW-0812">Transmembrane</keyword>
<feature type="transmembrane region" description="Helical" evidence="5">
    <location>
        <begin position="31"/>
        <end position="53"/>
    </location>
</feature>
<evidence type="ECO:0000256" key="3">
    <source>
        <dbReference type="ARBA" id="ARBA00022989"/>
    </source>
</evidence>
<dbReference type="KEGG" id="mff:MFFC18_36290"/>
<dbReference type="Proteomes" id="UP000322214">
    <property type="component" value="Chromosome"/>
</dbReference>
<evidence type="ECO:0000256" key="1">
    <source>
        <dbReference type="ARBA" id="ARBA00004127"/>
    </source>
</evidence>
<evidence type="ECO:0000259" key="6">
    <source>
        <dbReference type="Pfam" id="PF02656"/>
    </source>
</evidence>
<gene>
    <name evidence="7" type="ORF">MFFC18_36290</name>
</gene>
<sequence>MAAENQDNDGGKSKRILEDDPRVQMAAERTVLAWIRTGLALMAFGFVIARFALVMQSLGVNTSVLLIVKATVIGVLLVCLGVVTTAAAPYHYHKYFRRIGQSDNRFAASTLVVFVSYGAALVGVALAMYLLFIDFSSLGIELNAEGPPGK</sequence>
<feature type="transmembrane region" description="Helical" evidence="5">
    <location>
        <begin position="111"/>
        <end position="132"/>
    </location>
</feature>
<organism evidence="7 8">
    <name type="scientific">Mariniblastus fucicola</name>
    <dbReference type="NCBI Taxonomy" id="980251"/>
    <lineage>
        <taxon>Bacteria</taxon>
        <taxon>Pseudomonadati</taxon>
        <taxon>Planctomycetota</taxon>
        <taxon>Planctomycetia</taxon>
        <taxon>Pirellulales</taxon>
        <taxon>Pirellulaceae</taxon>
        <taxon>Mariniblastus</taxon>
    </lineage>
</organism>
<evidence type="ECO:0000313" key="8">
    <source>
        <dbReference type="Proteomes" id="UP000322214"/>
    </source>
</evidence>
<feature type="domain" description="DUF202" evidence="6">
    <location>
        <begin position="22"/>
        <end position="97"/>
    </location>
</feature>
<name>A0A5B9PAC5_9BACT</name>
<evidence type="ECO:0000256" key="4">
    <source>
        <dbReference type="ARBA" id="ARBA00023136"/>
    </source>
</evidence>
<dbReference type="OrthoDB" id="582337at2"/>
<reference evidence="7 8" key="1">
    <citation type="submission" date="2019-08" db="EMBL/GenBank/DDBJ databases">
        <title>Deep-cultivation of Planctomycetes and their phenomic and genomic characterization uncovers novel biology.</title>
        <authorList>
            <person name="Wiegand S."/>
            <person name="Jogler M."/>
            <person name="Boedeker C."/>
            <person name="Pinto D."/>
            <person name="Vollmers J."/>
            <person name="Rivas-Marin E."/>
            <person name="Kohn T."/>
            <person name="Peeters S.H."/>
            <person name="Heuer A."/>
            <person name="Rast P."/>
            <person name="Oberbeckmann S."/>
            <person name="Bunk B."/>
            <person name="Jeske O."/>
            <person name="Meyerdierks A."/>
            <person name="Storesund J.E."/>
            <person name="Kallscheuer N."/>
            <person name="Luecker S."/>
            <person name="Lage O.M."/>
            <person name="Pohl T."/>
            <person name="Merkel B.J."/>
            <person name="Hornburger P."/>
            <person name="Mueller R.-W."/>
            <person name="Bruemmer F."/>
            <person name="Labrenz M."/>
            <person name="Spormann A.M."/>
            <person name="Op den Camp H."/>
            <person name="Overmann J."/>
            <person name="Amann R."/>
            <person name="Jetten M.S.M."/>
            <person name="Mascher T."/>
            <person name="Medema M.H."/>
            <person name="Devos D.P."/>
            <person name="Kaster A.-K."/>
            <person name="Ovreas L."/>
            <person name="Rohde M."/>
            <person name="Galperin M.Y."/>
            <person name="Jogler C."/>
        </authorList>
    </citation>
    <scope>NUCLEOTIDE SEQUENCE [LARGE SCALE GENOMIC DNA]</scope>
    <source>
        <strain evidence="7 8">FC18</strain>
    </source>
</reference>
<keyword evidence="4 5" id="KW-0472">Membrane</keyword>
<dbReference type="InterPro" id="IPR003807">
    <property type="entry name" value="DUF202"/>
</dbReference>
<evidence type="ECO:0000256" key="5">
    <source>
        <dbReference type="SAM" id="Phobius"/>
    </source>
</evidence>
<keyword evidence="3 5" id="KW-1133">Transmembrane helix</keyword>
<evidence type="ECO:0000256" key="2">
    <source>
        <dbReference type="ARBA" id="ARBA00022692"/>
    </source>
</evidence>
<proteinExistence type="predicted"/>
<dbReference type="GO" id="GO:0012505">
    <property type="term" value="C:endomembrane system"/>
    <property type="evidence" value="ECO:0007669"/>
    <property type="project" value="UniProtKB-SubCell"/>
</dbReference>
<dbReference type="RefSeq" id="WP_075086169.1">
    <property type="nucleotide sequence ID" value="NZ_CP042912.1"/>
</dbReference>
<dbReference type="AlphaFoldDB" id="A0A5B9PAC5"/>
<feature type="transmembrane region" description="Helical" evidence="5">
    <location>
        <begin position="65"/>
        <end position="90"/>
    </location>
</feature>
<keyword evidence="8" id="KW-1185">Reference proteome</keyword>
<dbReference type="STRING" id="980251.GCA_001642875_04323"/>